<dbReference type="EMBL" id="CAJOBG010040337">
    <property type="protein sequence ID" value="CAF4396950.1"/>
    <property type="molecule type" value="Genomic_DNA"/>
</dbReference>
<dbReference type="GO" id="GO:0015171">
    <property type="term" value="F:amino acid transmembrane transporter activity"/>
    <property type="evidence" value="ECO:0007669"/>
    <property type="project" value="TreeGrafter"/>
</dbReference>
<evidence type="ECO:0000256" key="5">
    <source>
        <dbReference type="ARBA" id="ARBA00022989"/>
    </source>
</evidence>
<feature type="transmembrane region" description="Helical" evidence="8">
    <location>
        <begin position="120"/>
        <end position="143"/>
    </location>
</feature>
<dbReference type="PROSITE" id="PS00218">
    <property type="entry name" value="AMINO_ACID_PERMEASE_1"/>
    <property type="match status" value="1"/>
</dbReference>
<dbReference type="GO" id="GO:0016020">
    <property type="term" value="C:membrane"/>
    <property type="evidence" value="ECO:0007669"/>
    <property type="project" value="UniProtKB-SubCell"/>
</dbReference>
<feature type="non-terminal residue" evidence="10">
    <location>
        <position position="186"/>
    </location>
</feature>
<proteinExistence type="predicted"/>
<feature type="compositionally biased region" description="Basic and acidic residues" evidence="7">
    <location>
        <begin position="64"/>
        <end position="75"/>
    </location>
</feature>
<evidence type="ECO:0000256" key="1">
    <source>
        <dbReference type="ARBA" id="ARBA00004141"/>
    </source>
</evidence>
<evidence type="ECO:0000256" key="6">
    <source>
        <dbReference type="ARBA" id="ARBA00023136"/>
    </source>
</evidence>
<keyword evidence="4" id="KW-0029">Amino-acid transport</keyword>
<keyword evidence="11" id="KW-1185">Reference proteome</keyword>
<dbReference type="Proteomes" id="UP000663866">
    <property type="component" value="Unassembled WGS sequence"/>
</dbReference>
<protein>
    <recommendedName>
        <fullName evidence="9">Amino acid permease/ SLC12A domain-containing protein</fullName>
    </recommendedName>
</protein>
<evidence type="ECO:0000256" key="2">
    <source>
        <dbReference type="ARBA" id="ARBA00022448"/>
    </source>
</evidence>
<sequence>MAATSVEMPYDYYSNPSADGNRGEIVTAVFTKERSSLLQRMIDSFKPAEATQNNSIELKATSPGEERDNGVDKDDSKLHRTLKNRHLQMIAIGGSIGTGLFVGSGGALASGGPAALVLDFAIIGFMLFNVCMALAELAVVFPISGSFYVYSSRFLDPAWGFAMGWNYAFNWLIVMPLELTAAGLVI</sequence>
<dbReference type="InterPro" id="IPR004841">
    <property type="entry name" value="AA-permease/SLC12A_dom"/>
</dbReference>
<evidence type="ECO:0000259" key="9">
    <source>
        <dbReference type="Pfam" id="PF00324"/>
    </source>
</evidence>
<evidence type="ECO:0000256" key="8">
    <source>
        <dbReference type="SAM" id="Phobius"/>
    </source>
</evidence>
<feature type="domain" description="Amino acid permease/ SLC12A" evidence="9">
    <location>
        <begin position="86"/>
        <end position="186"/>
    </location>
</feature>
<evidence type="ECO:0000256" key="4">
    <source>
        <dbReference type="ARBA" id="ARBA00022970"/>
    </source>
</evidence>
<evidence type="ECO:0000313" key="11">
    <source>
        <dbReference type="Proteomes" id="UP000663866"/>
    </source>
</evidence>
<organism evidence="10 11">
    <name type="scientific">Rotaria magnacalcarata</name>
    <dbReference type="NCBI Taxonomy" id="392030"/>
    <lineage>
        <taxon>Eukaryota</taxon>
        <taxon>Metazoa</taxon>
        <taxon>Spiralia</taxon>
        <taxon>Gnathifera</taxon>
        <taxon>Rotifera</taxon>
        <taxon>Eurotatoria</taxon>
        <taxon>Bdelloidea</taxon>
        <taxon>Philodinida</taxon>
        <taxon>Philodinidae</taxon>
        <taxon>Rotaria</taxon>
    </lineage>
</organism>
<dbReference type="Pfam" id="PF00324">
    <property type="entry name" value="AA_permease"/>
    <property type="match status" value="1"/>
</dbReference>
<keyword evidence="3 8" id="KW-0812">Transmembrane</keyword>
<dbReference type="PANTHER" id="PTHR43341">
    <property type="entry name" value="AMINO ACID PERMEASE"/>
    <property type="match status" value="1"/>
</dbReference>
<dbReference type="AlphaFoldDB" id="A0A820P0V7"/>
<dbReference type="InterPro" id="IPR004840">
    <property type="entry name" value="Amino_acid_permease_CS"/>
</dbReference>
<evidence type="ECO:0000313" key="10">
    <source>
        <dbReference type="EMBL" id="CAF4396950.1"/>
    </source>
</evidence>
<keyword evidence="5 8" id="KW-1133">Transmembrane helix</keyword>
<keyword evidence="2" id="KW-0813">Transport</keyword>
<dbReference type="PANTHER" id="PTHR43341:SF1">
    <property type="entry name" value="GENERAL AMINO-ACID PERMEASE GAP1"/>
    <property type="match status" value="1"/>
</dbReference>
<dbReference type="InterPro" id="IPR050524">
    <property type="entry name" value="APC_YAT"/>
</dbReference>
<reference evidence="10" key="1">
    <citation type="submission" date="2021-02" db="EMBL/GenBank/DDBJ databases">
        <authorList>
            <person name="Nowell W R."/>
        </authorList>
    </citation>
    <scope>NUCLEOTIDE SEQUENCE</scope>
</reference>
<comment type="subcellular location">
    <subcellularLocation>
        <location evidence="1">Membrane</location>
        <topology evidence="1">Multi-pass membrane protein</topology>
    </subcellularLocation>
</comment>
<feature type="region of interest" description="Disordered" evidence="7">
    <location>
        <begin position="53"/>
        <end position="75"/>
    </location>
</feature>
<accession>A0A820P0V7</accession>
<dbReference type="Gene3D" id="1.20.1740.10">
    <property type="entry name" value="Amino acid/polyamine transporter I"/>
    <property type="match status" value="1"/>
</dbReference>
<feature type="transmembrane region" description="Helical" evidence="8">
    <location>
        <begin position="87"/>
        <end position="108"/>
    </location>
</feature>
<comment type="caution">
    <text evidence="10">The sequence shown here is derived from an EMBL/GenBank/DDBJ whole genome shotgun (WGS) entry which is preliminary data.</text>
</comment>
<name>A0A820P0V7_9BILA</name>
<keyword evidence="6 8" id="KW-0472">Membrane</keyword>
<gene>
    <name evidence="10" type="ORF">OVN521_LOCUS34643</name>
</gene>
<evidence type="ECO:0000256" key="7">
    <source>
        <dbReference type="SAM" id="MobiDB-lite"/>
    </source>
</evidence>
<evidence type="ECO:0000256" key="3">
    <source>
        <dbReference type="ARBA" id="ARBA00022692"/>
    </source>
</evidence>